<gene>
    <name evidence="10" type="ORF">GCM10010151_51910</name>
</gene>
<dbReference type="Pfam" id="PF13379">
    <property type="entry name" value="NMT1_2"/>
    <property type="match status" value="1"/>
</dbReference>
<dbReference type="Gene3D" id="3.40.190.10">
    <property type="entry name" value="Periplasmic binding protein-like II"/>
    <property type="match status" value="2"/>
</dbReference>
<comment type="caution">
    <text evidence="10">The sequence shown here is derived from an EMBL/GenBank/DDBJ whole genome shotgun (WGS) entry which is preliminary data.</text>
</comment>
<dbReference type="PANTHER" id="PTHR30024">
    <property type="entry name" value="ALIPHATIC SULFONATES-BINDING PROTEIN-RELATED"/>
    <property type="match status" value="1"/>
</dbReference>
<evidence type="ECO:0000256" key="9">
    <source>
        <dbReference type="SAM" id="SignalP"/>
    </source>
</evidence>
<comment type="subcellular location">
    <subcellularLocation>
        <location evidence="2">Cell inner membrane</location>
    </subcellularLocation>
    <subcellularLocation>
        <location evidence="1">Periplasm</location>
    </subcellularLocation>
</comment>
<keyword evidence="6" id="KW-0997">Cell inner membrane</keyword>
<evidence type="ECO:0000256" key="7">
    <source>
        <dbReference type="ARBA" id="ARBA00022729"/>
    </source>
</evidence>
<dbReference type="NCBIfam" id="TIGR01728">
    <property type="entry name" value="SsuA_fam"/>
    <property type="match status" value="1"/>
</dbReference>
<evidence type="ECO:0000256" key="3">
    <source>
        <dbReference type="ARBA" id="ARBA00010742"/>
    </source>
</evidence>
<feature type="chain" id="PRO_5045434941" evidence="9">
    <location>
        <begin position="22"/>
        <end position="348"/>
    </location>
</feature>
<keyword evidence="4" id="KW-0813">Transport</keyword>
<keyword evidence="11" id="KW-1185">Reference proteome</keyword>
<evidence type="ECO:0000256" key="8">
    <source>
        <dbReference type="ARBA" id="ARBA00023136"/>
    </source>
</evidence>
<keyword evidence="5" id="KW-1003">Cell membrane</keyword>
<dbReference type="InterPro" id="IPR044527">
    <property type="entry name" value="NrtA/CpmA_ABC-bd_dom"/>
</dbReference>
<protein>
    <submittedName>
        <fullName evidence="10">Aliphatic sulfonate ABC transporter substrate-binding protein</fullName>
    </submittedName>
</protein>
<dbReference type="SUPFAM" id="SSF53850">
    <property type="entry name" value="Periplasmic binding protein-like II"/>
    <property type="match status" value="1"/>
</dbReference>
<keyword evidence="7 9" id="KW-0732">Signal</keyword>
<organism evidence="10 11">
    <name type="scientific">Actinoallomurus spadix</name>
    <dbReference type="NCBI Taxonomy" id="79912"/>
    <lineage>
        <taxon>Bacteria</taxon>
        <taxon>Bacillati</taxon>
        <taxon>Actinomycetota</taxon>
        <taxon>Actinomycetes</taxon>
        <taxon>Streptosporangiales</taxon>
        <taxon>Thermomonosporaceae</taxon>
        <taxon>Actinoallomurus</taxon>
    </lineage>
</organism>
<evidence type="ECO:0000256" key="5">
    <source>
        <dbReference type="ARBA" id="ARBA00022475"/>
    </source>
</evidence>
<accession>A0ABN0X5Z4</accession>
<evidence type="ECO:0000256" key="4">
    <source>
        <dbReference type="ARBA" id="ARBA00022448"/>
    </source>
</evidence>
<feature type="signal peptide" evidence="9">
    <location>
        <begin position="1"/>
        <end position="21"/>
    </location>
</feature>
<proteinExistence type="inferred from homology"/>
<dbReference type="InterPro" id="IPR010067">
    <property type="entry name" value="ABC_SsuA_sub-bd"/>
</dbReference>
<evidence type="ECO:0000256" key="2">
    <source>
        <dbReference type="ARBA" id="ARBA00004533"/>
    </source>
</evidence>
<evidence type="ECO:0000256" key="6">
    <source>
        <dbReference type="ARBA" id="ARBA00022519"/>
    </source>
</evidence>
<sequence length="348" mass="35945">MKPRLAAFGLAILAGTGLLTACGGGGDDAKASSGGDDTVVRLGFFPNITHATALVGVQKGIFTKHLGKAPKTLTFNAGPAATEAVFSGAVDATYVGPNPAINAFVKSHGQAIKIIAGAASGGAALIVKPSITSAAGLRGKKIATPQLGNTQDVALRYWLKQQGLKTDKAGGGDVHVVPQENSQTLQAFAQGQIDGAWVPEPYASRLVLESKGRKLVDEASLWPGGKFVITNLIVRTEFLKKHPALVRKLLEAQVEATAYINSDKAGAEQAANTELASLTGKPLKQAALDATFKNVTFTNDPIASSLKASAQHAEAVGLLDHVDLNGIYDLGPLNEVLKAKGEPAVSDS</sequence>
<evidence type="ECO:0000313" key="10">
    <source>
        <dbReference type="EMBL" id="GAA0355906.1"/>
    </source>
</evidence>
<dbReference type="CDD" id="cd13553">
    <property type="entry name" value="PBP2_NrtA_CpmA_like"/>
    <property type="match status" value="1"/>
</dbReference>
<dbReference type="EMBL" id="BAAABM010000047">
    <property type="protein sequence ID" value="GAA0355906.1"/>
    <property type="molecule type" value="Genomic_DNA"/>
</dbReference>
<keyword evidence="8" id="KW-0472">Membrane</keyword>
<evidence type="ECO:0000313" key="11">
    <source>
        <dbReference type="Proteomes" id="UP001501822"/>
    </source>
</evidence>
<reference evidence="10 11" key="1">
    <citation type="journal article" date="2019" name="Int. J. Syst. Evol. Microbiol.">
        <title>The Global Catalogue of Microorganisms (GCM) 10K type strain sequencing project: providing services to taxonomists for standard genome sequencing and annotation.</title>
        <authorList>
            <consortium name="The Broad Institute Genomics Platform"/>
            <consortium name="The Broad Institute Genome Sequencing Center for Infectious Disease"/>
            <person name="Wu L."/>
            <person name="Ma J."/>
        </authorList>
    </citation>
    <scope>NUCLEOTIDE SEQUENCE [LARGE SCALE GENOMIC DNA]</scope>
    <source>
        <strain evidence="10 11">JCM 3146</strain>
    </source>
</reference>
<dbReference type="PROSITE" id="PS51257">
    <property type="entry name" value="PROKAR_LIPOPROTEIN"/>
    <property type="match status" value="1"/>
</dbReference>
<dbReference type="Proteomes" id="UP001501822">
    <property type="component" value="Unassembled WGS sequence"/>
</dbReference>
<dbReference type="PANTHER" id="PTHR30024:SF47">
    <property type="entry name" value="TAURINE-BINDING PERIPLASMIC PROTEIN"/>
    <property type="match status" value="1"/>
</dbReference>
<comment type="similarity">
    <text evidence="3">Belongs to the bacterial solute-binding protein SsuA/TauA family.</text>
</comment>
<dbReference type="RefSeq" id="WP_252802075.1">
    <property type="nucleotide sequence ID" value="NZ_BAAABM010000047.1"/>
</dbReference>
<evidence type="ECO:0000256" key="1">
    <source>
        <dbReference type="ARBA" id="ARBA00004418"/>
    </source>
</evidence>
<name>A0ABN0X5Z4_9ACTN</name>